<dbReference type="EMBL" id="WVHT01000003">
    <property type="protein sequence ID" value="MXV50862.1"/>
    <property type="molecule type" value="Genomic_DNA"/>
</dbReference>
<accession>A0A7K1Y8E8</accession>
<gene>
    <name evidence="1" type="ORF">GS399_07735</name>
</gene>
<reference evidence="1 2" key="1">
    <citation type="submission" date="2019-11" db="EMBL/GenBank/DDBJ databases">
        <title>Pedobacter sp. HMF7647 Genome sequencing and assembly.</title>
        <authorList>
            <person name="Kang H."/>
            <person name="Kim H."/>
            <person name="Joh K."/>
        </authorList>
    </citation>
    <scope>NUCLEOTIDE SEQUENCE [LARGE SCALE GENOMIC DNA]</scope>
    <source>
        <strain evidence="1 2">HMF7647</strain>
    </source>
</reference>
<dbReference type="AlphaFoldDB" id="A0A7K1Y8E8"/>
<protein>
    <submittedName>
        <fullName evidence="1">Uncharacterized protein</fullName>
    </submittedName>
</protein>
<proteinExistence type="predicted"/>
<sequence>MEIGQVRHDFGGGLLWQRMLSVFRAHYKNNEAPNLQGFRRFEIHKVIRLAG</sequence>
<evidence type="ECO:0000313" key="2">
    <source>
        <dbReference type="Proteomes" id="UP000466586"/>
    </source>
</evidence>
<organism evidence="1 2">
    <name type="scientific">Hufsiella arboris</name>
    <dbReference type="NCBI Taxonomy" id="2695275"/>
    <lineage>
        <taxon>Bacteria</taxon>
        <taxon>Pseudomonadati</taxon>
        <taxon>Bacteroidota</taxon>
        <taxon>Sphingobacteriia</taxon>
        <taxon>Sphingobacteriales</taxon>
        <taxon>Sphingobacteriaceae</taxon>
        <taxon>Hufsiella</taxon>
    </lineage>
</organism>
<name>A0A7K1Y8E8_9SPHI</name>
<dbReference type="Proteomes" id="UP000466586">
    <property type="component" value="Unassembled WGS sequence"/>
</dbReference>
<keyword evidence="2" id="KW-1185">Reference proteome</keyword>
<comment type="caution">
    <text evidence="1">The sequence shown here is derived from an EMBL/GenBank/DDBJ whole genome shotgun (WGS) entry which is preliminary data.</text>
</comment>
<evidence type="ECO:0000313" key="1">
    <source>
        <dbReference type="EMBL" id="MXV50862.1"/>
    </source>
</evidence>